<evidence type="ECO:0000313" key="2">
    <source>
        <dbReference type="Proteomes" id="UP000187283"/>
    </source>
</evidence>
<organism evidence="1 2">
    <name type="scientific">Smittium culicis</name>
    <dbReference type="NCBI Taxonomy" id="133412"/>
    <lineage>
        <taxon>Eukaryota</taxon>
        <taxon>Fungi</taxon>
        <taxon>Fungi incertae sedis</taxon>
        <taxon>Zoopagomycota</taxon>
        <taxon>Kickxellomycotina</taxon>
        <taxon>Harpellomycetes</taxon>
        <taxon>Harpellales</taxon>
        <taxon>Legeriomycetaceae</taxon>
        <taxon>Smittium</taxon>
    </lineage>
</organism>
<name>A0A1R1Y1V9_9FUNG</name>
<dbReference type="AlphaFoldDB" id="A0A1R1Y1V9"/>
<dbReference type="Proteomes" id="UP000187283">
    <property type="component" value="Unassembled WGS sequence"/>
</dbReference>
<dbReference type="EMBL" id="LSSN01001175">
    <property type="protein sequence ID" value="OMJ20696.1"/>
    <property type="molecule type" value="Genomic_DNA"/>
</dbReference>
<comment type="caution">
    <text evidence="1">The sequence shown here is derived from an EMBL/GenBank/DDBJ whole genome shotgun (WGS) entry which is preliminary data.</text>
</comment>
<gene>
    <name evidence="1" type="ORF">AYI70_g3948</name>
</gene>
<protein>
    <submittedName>
        <fullName evidence="1">Uncharacterized protein</fullName>
    </submittedName>
</protein>
<keyword evidence="2" id="KW-1185">Reference proteome</keyword>
<sequence>MTQEACKNTKKPQNEYTLSSNIYQKLRTHSKTTQQYSTEFQSVPRKNLLPILKVKIWIEICLSPHPTASIVSPDIPIHLSGQDIRIFTTTIWT</sequence>
<evidence type="ECO:0000313" key="1">
    <source>
        <dbReference type="EMBL" id="OMJ20696.1"/>
    </source>
</evidence>
<accession>A0A1R1Y1V9</accession>
<reference evidence="1 2" key="1">
    <citation type="submission" date="2017-01" db="EMBL/GenBank/DDBJ databases">
        <authorList>
            <person name="Mah S.A."/>
            <person name="Swanson W.J."/>
            <person name="Moy G.W."/>
            <person name="Vacquier V.D."/>
        </authorList>
    </citation>
    <scope>NUCLEOTIDE SEQUENCE [LARGE SCALE GENOMIC DNA]</scope>
    <source>
        <strain evidence="1 2">GSMNP</strain>
    </source>
</reference>
<proteinExistence type="predicted"/>